<dbReference type="Pfam" id="PF00300">
    <property type="entry name" value="His_Phos_1"/>
    <property type="match status" value="1"/>
</dbReference>
<feature type="binding site" evidence="2">
    <location>
        <begin position="108"/>
        <end position="111"/>
    </location>
    <ligand>
        <name>substrate</name>
    </ligand>
</feature>
<dbReference type="AlphaFoldDB" id="A0A179FIU7"/>
<organism evidence="3 4">
    <name type="scientific">Pochonia chlamydosporia 170</name>
    <dbReference type="NCBI Taxonomy" id="1380566"/>
    <lineage>
        <taxon>Eukaryota</taxon>
        <taxon>Fungi</taxon>
        <taxon>Dikarya</taxon>
        <taxon>Ascomycota</taxon>
        <taxon>Pezizomycotina</taxon>
        <taxon>Sordariomycetes</taxon>
        <taxon>Hypocreomycetidae</taxon>
        <taxon>Hypocreales</taxon>
        <taxon>Clavicipitaceae</taxon>
        <taxon>Pochonia</taxon>
    </lineage>
</organism>
<dbReference type="InterPro" id="IPR029033">
    <property type="entry name" value="His_PPase_superfam"/>
</dbReference>
<dbReference type="KEGG" id="pchm:VFPPC_06138"/>
<feature type="binding site" evidence="2">
    <location>
        <begin position="28"/>
        <end position="29"/>
    </location>
    <ligand>
        <name>substrate</name>
    </ligand>
</feature>
<protein>
    <submittedName>
        <fullName evidence="3">Histidine phosphatase superfamily, clade-1</fullName>
    </submittedName>
</protein>
<gene>
    <name evidence="3" type="ORF">VFPPC_06138</name>
</gene>
<evidence type="ECO:0000313" key="4">
    <source>
        <dbReference type="Proteomes" id="UP000078397"/>
    </source>
</evidence>
<dbReference type="GO" id="GO:0050278">
    <property type="term" value="F:sedoheptulose-bisphosphatase activity"/>
    <property type="evidence" value="ECO:0007669"/>
    <property type="project" value="TreeGrafter"/>
</dbReference>
<dbReference type="CDD" id="cd07067">
    <property type="entry name" value="HP_PGM_like"/>
    <property type="match status" value="1"/>
</dbReference>
<dbReference type="InterPro" id="IPR050275">
    <property type="entry name" value="PGM_Phosphatase"/>
</dbReference>
<dbReference type="PANTHER" id="PTHR48100">
    <property type="entry name" value="BROAD-SPECIFICITY PHOSPHATASE YOR283W-RELATED"/>
    <property type="match status" value="1"/>
</dbReference>
<dbReference type="GeneID" id="28849221"/>
<dbReference type="SUPFAM" id="SSF53254">
    <property type="entry name" value="Phosphoglycerate mutase-like"/>
    <property type="match status" value="1"/>
</dbReference>
<comment type="caution">
    <text evidence="3">The sequence shown here is derived from an EMBL/GenBank/DDBJ whole genome shotgun (WGS) entry which is preliminary data.</text>
</comment>
<dbReference type="RefSeq" id="XP_018142273.1">
    <property type="nucleotide sequence ID" value="XM_018285227.1"/>
</dbReference>
<dbReference type="Proteomes" id="UP000078397">
    <property type="component" value="Unassembled WGS sequence"/>
</dbReference>
<dbReference type="EMBL" id="LSBJ02000005">
    <property type="protein sequence ID" value="OAQ64959.1"/>
    <property type="molecule type" value="Genomic_DNA"/>
</dbReference>
<accession>A0A179FIU7</accession>
<evidence type="ECO:0000256" key="2">
    <source>
        <dbReference type="PIRSR" id="PIRSR613078-2"/>
    </source>
</evidence>
<feature type="active site" description="Tele-phosphohistidine intermediate" evidence="1">
    <location>
        <position position="16"/>
    </location>
</feature>
<feature type="binding site" evidence="2">
    <location>
        <position position="72"/>
    </location>
    <ligand>
        <name>substrate</name>
    </ligand>
</feature>
<sequence>MSDQDAATPRVFLVRHGETEWSKTGQYTGITDLPLTPDGVKQVTTTAVRLVGGGKLIDPARIAHIWVSPRTRAQQTFQYLFNSEPPSSDKTDFDAVADRVTTTEDIAEWDYGEYEGLKTGEIKEKRKQQGLDQDKPWNIWKDGCEGGESMEKVTERLDKLITQIKNLQRPFISGQKPCDVLIVAHGLILRAFAKRWMQYALDFPLPMIMAPGAISVLSYKNGNIDEPGFYLGMSLPFEE</sequence>
<evidence type="ECO:0000313" key="3">
    <source>
        <dbReference type="EMBL" id="OAQ64959.1"/>
    </source>
</evidence>
<proteinExistence type="predicted"/>
<dbReference type="InterPro" id="IPR013078">
    <property type="entry name" value="His_Pase_superF_clade-1"/>
</dbReference>
<dbReference type="PANTHER" id="PTHR48100:SF15">
    <property type="entry name" value="SEDOHEPTULOSE 1,7-BISPHOSPHATASE"/>
    <property type="match status" value="1"/>
</dbReference>
<dbReference type="Gene3D" id="3.40.50.1240">
    <property type="entry name" value="Phosphoglycerate mutase-like"/>
    <property type="match status" value="1"/>
</dbReference>
<evidence type="ECO:0000256" key="1">
    <source>
        <dbReference type="PIRSR" id="PIRSR613078-1"/>
    </source>
</evidence>
<dbReference type="SMART" id="SM00855">
    <property type="entry name" value="PGAM"/>
    <property type="match status" value="1"/>
</dbReference>
<keyword evidence="4" id="KW-1185">Reference proteome</keyword>
<name>A0A179FIU7_METCM</name>
<dbReference type="OrthoDB" id="4818801at2759"/>
<feature type="active site" description="Proton donor/acceptor" evidence="1">
    <location>
        <position position="108"/>
    </location>
</feature>
<reference evidence="3 4" key="1">
    <citation type="journal article" date="2016" name="PLoS Pathog.">
        <title>Biosynthesis of antibiotic leucinostatins in bio-control fungus Purpureocillium lilacinum and their inhibition on phytophthora revealed by genome mining.</title>
        <authorList>
            <person name="Wang G."/>
            <person name="Liu Z."/>
            <person name="Lin R."/>
            <person name="Li E."/>
            <person name="Mao Z."/>
            <person name="Ling J."/>
            <person name="Yang Y."/>
            <person name="Yin W.B."/>
            <person name="Xie B."/>
        </authorList>
    </citation>
    <scope>NUCLEOTIDE SEQUENCE [LARGE SCALE GENOMIC DNA]</scope>
    <source>
        <strain evidence="3">170</strain>
    </source>
</reference>
<dbReference type="STRING" id="1380566.A0A179FIU7"/>
<dbReference type="GO" id="GO:0046390">
    <property type="term" value="P:ribose phosphate biosynthetic process"/>
    <property type="evidence" value="ECO:0007669"/>
    <property type="project" value="TreeGrafter"/>
</dbReference>